<feature type="compositionally biased region" description="Low complexity" evidence="1">
    <location>
        <begin position="205"/>
        <end position="216"/>
    </location>
</feature>
<reference evidence="2 3" key="1">
    <citation type="journal article" date="2022" name="bioRxiv">
        <title>Genomics of Preaxostyla Flagellates Illuminates Evolutionary Transitions and the Path Towards Mitochondrial Loss.</title>
        <authorList>
            <person name="Novak L.V.F."/>
            <person name="Treitli S.C."/>
            <person name="Pyrih J."/>
            <person name="Halakuc P."/>
            <person name="Pipaliya S.V."/>
            <person name="Vacek V."/>
            <person name="Brzon O."/>
            <person name="Soukal P."/>
            <person name="Eme L."/>
            <person name="Dacks J.B."/>
            <person name="Karnkowska A."/>
            <person name="Elias M."/>
            <person name="Hampl V."/>
        </authorList>
    </citation>
    <scope>NUCLEOTIDE SEQUENCE [LARGE SCALE GENOMIC DNA]</scope>
    <source>
        <strain evidence="2">NAU3</strain>
        <tissue evidence="2">Gut</tissue>
    </source>
</reference>
<feature type="compositionally biased region" description="Basic and acidic residues" evidence="1">
    <location>
        <begin position="135"/>
        <end position="151"/>
    </location>
</feature>
<sequence length="216" mass="23955">MENRALELLKIGQTREEIHQIALEIKDLKNVEWASLHEAVSMELMKCLWRDRHLKSTRGGGENRRARAGNGSEAEGGEQVTEGAGGGVREEDMREENEAEERREGREVKDDGVEEGRMVGEERGDGKEVEDDGVEEGRMVGEERGDGKEVEVDGAGEEENDDYAGTGLKDFAQDKMDDVRRKDRTAKQNAKDGCARGNAEKTETSSRTSKTGLKSE</sequence>
<feature type="region of interest" description="Disordered" evidence="1">
    <location>
        <begin position="55"/>
        <end position="216"/>
    </location>
</feature>
<organism evidence="2 3">
    <name type="scientific">Blattamonas nauphoetae</name>
    <dbReference type="NCBI Taxonomy" id="2049346"/>
    <lineage>
        <taxon>Eukaryota</taxon>
        <taxon>Metamonada</taxon>
        <taxon>Preaxostyla</taxon>
        <taxon>Oxymonadida</taxon>
        <taxon>Blattamonas</taxon>
    </lineage>
</organism>
<evidence type="ECO:0000256" key="1">
    <source>
        <dbReference type="SAM" id="MobiDB-lite"/>
    </source>
</evidence>
<dbReference type="EMBL" id="JARBJD010000104">
    <property type="protein sequence ID" value="KAK2952386.1"/>
    <property type="molecule type" value="Genomic_DNA"/>
</dbReference>
<feature type="compositionally biased region" description="Low complexity" evidence="1">
    <location>
        <begin position="68"/>
        <end position="82"/>
    </location>
</feature>
<dbReference type="Proteomes" id="UP001281761">
    <property type="component" value="Unassembled WGS sequence"/>
</dbReference>
<evidence type="ECO:0000313" key="3">
    <source>
        <dbReference type="Proteomes" id="UP001281761"/>
    </source>
</evidence>
<protein>
    <submittedName>
        <fullName evidence="2">Uncharacterized protein</fullName>
    </submittedName>
</protein>
<feature type="compositionally biased region" description="Acidic residues" evidence="1">
    <location>
        <begin position="152"/>
        <end position="162"/>
    </location>
</feature>
<comment type="caution">
    <text evidence="2">The sequence shown here is derived from an EMBL/GenBank/DDBJ whole genome shotgun (WGS) entry which is preliminary data.</text>
</comment>
<accession>A0ABQ9XIX8</accession>
<gene>
    <name evidence="2" type="ORF">BLNAU_12648</name>
</gene>
<keyword evidence="3" id="KW-1185">Reference proteome</keyword>
<name>A0ABQ9XIX8_9EUKA</name>
<evidence type="ECO:0000313" key="2">
    <source>
        <dbReference type="EMBL" id="KAK2952386.1"/>
    </source>
</evidence>
<feature type="compositionally biased region" description="Basic and acidic residues" evidence="1">
    <location>
        <begin position="100"/>
        <end position="127"/>
    </location>
</feature>
<proteinExistence type="predicted"/>
<feature type="compositionally biased region" description="Basic and acidic residues" evidence="1">
    <location>
        <begin position="171"/>
        <end position="204"/>
    </location>
</feature>